<dbReference type="PANTHER" id="PTHR16510">
    <property type="entry name" value="EXTRACELLULAR MATRIX PHOSPHOGLYCOPROTEIN WITH ASARM MOTIF"/>
    <property type="match status" value="1"/>
</dbReference>
<name>A0ABM0L601_MICOH</name>
<dbReference type="GeneID" id="101981470"/>
<feature type="compositionally biased region" description="Basic and acidic residues" evidence="1">
    <location>
        <begin position="335"/>
        <end position="344"/>
    </location>
</feature>
<feature type="compositionally biased region" description="Polar residues" evidence="1">
    <location>
        <begin position="403"/>
        <end position="413"/>
    </location>
</feature>
<feature type="region of interest" description="Disordered" evidence="1">
    <location>
        <begin position="79"/>
        <end position="106"/>
    </location>
</feature>
<feature type="compositionally biased region" description="Low complexity" evidence="1">
    <location>
        <begin position="440"/>
        <end position="453"/>
    </location>
</feature>
<feature type="chain" id="PRO_5045153304" evidence="2">
    <location>
        <begin position="28"/>
        <end position="453"/>
    </location>
</feature>
<feature type="compositionally biased region" description="Basic residues" evidence="1">
    <location>
        <begin position="420"/>
        <end position="433"/>
    </location>
</feature>
<feature type="compositionally biased region" description="Polar residues" evidence="1">
    <location>
        <begin position="206"/>
        <end position="216"/>
    </location>
</feature>
<feature type="compositionally biased region" description="Basic and acidic residues" evidence="1">
    <location>
        <begin position="296"/>
        <end position="312"/>
    </location>
</feature>
<feature type="compositionally biased region" description="Polar residues" evidence="1">
    <location>
        <begin position="131"/>
        <end position="146"/>
    </location>
</feature>
<sequence length="453" mass="49353">MTFSGRLVKMQTVVMCVGLLLFSVTWAAPMMNEEDGTTDKGSAHRDLPTGDNGAEDGEDALLNLPDQETDGAALLRSITQPIERPVTGSELQRHKNTEKRPKSVPNMIPAEVRDARDHLKDEKIQQRNLLSQNSPVKSKGTHQIQRSPHYPTHHPQIRKIPSDFEGSGSADIQVRGDNDVPPFSGDGQRFTYIPGQGGAVGPALESSGSRTGLSGSDKSEIVNPHTSGLGSNEIPERETHGSDAVETRDKTTQRAGAAGVSLVEGGNDITGSTNFRELPGKEGNRIDAGSLNAHQGKVEFHYPRVPSKEKPKVGSIDGAGSASYNEIPKRRKDSSRKDTEESYRKQVTLTEKQRFPSKGDSQGQGLPSHGLGNEVKSKGDSSDVPSNERIITHNRKNHYVLHGQNSSTRNKGMSQWRKAWPSRRPHAHRRFSTHRRDSSESSSSGSSSESEGD</sequence>
<proteinExistence type="predicted"/>
<dbReference type="Proteomes" id="UP000694915">
    <property type="component" value="Linkage group LG1"/>
</dbReference>
<feature type="region of interest" description="Disordered" evidence="1">
    <location>
        <begin position="33"/>
        <end position="62"/>
    </location>
</feature>
<feature type="compositionally biased region" description="Basic and acidic residues" evidence="1">
    <location>
        <begin position="234"/>
        <end position="252"/>
    </location>
</feature>
<evidence type="ECO:0000256" key="1">
    <source>
        <dbReference type="SAM" id="MobiDB-lite"/>
    </source>
</evidence>
<reference evidence="4" key="1">
    <citation type="submission" date="2025-08" db="UniProtKB">
        <authorList>
            <consortium name="RefSeq"/>
        </authorList>
    </citation>
    <scope>IDENTIFICATION</scope>
</reference>
<dbReference type="PANTHER" id="PTHR16510:SF4">
    <property type="entry name" value="MATRIX EXTRACELLULAR PHOSPHOGLYCOPROTEIN"/>
    <property type="match status" value="1"/>
</dbReference>
<gene>
    <name evidence="4" type="primary">Mepe</name>
</gene>
<feature type="compositionally biased region" description="Basic and acidic residues" evidence="1">
    <location>
        <begin position="37"/>
        <end position="48"/>
    </location>
</feature>
<feature type="compositionally biased region" description="Basic and acidic residues" evidence="1">
    <location>
        <begin position="91"/>
        <end position="101"/>
    </location>
</feature>
<evidence type="ECO:0000313" key="3">
    <source>
        <dbReference type="Proteomes" id="UP000694915"/>
    </source>
</evidence>
<feature type="region of interest" description="Disordered" evidence="1">
    <location>
        <begin position="131"/>
        <end position="453"/>
    </location>
</feature>
<evidence type="ECO:0000313" key="4">
    <source>
        <dbReference type="RefSeq" id="XP_005359646.1"/>
    </source>
</evidence>
<accession>A0ABM0L601</accession>
<keyword evidence="2" id="KW-0732">Signal</keyword>
<protein>
    <submittedName>
        <fullName evidence="4">Matrix extracellular phosphoglycoprotein</fullName>
    </submittedName>
</protein>
<dbReference type="RefSeq" id="XP_005359646.1">
    <property type="nucleotide sequence ID" value="XM_005359589.1"/>
</dbReference>
<organism evidence="3 4">
    <name type="scientific">Microtus ochrogaster</name>
    <name type="common">Prairie vole</name>
    <dbReference type="NCBI Taxonomy" id="79684"/>
    <lineage>
        <taxon>Eukaryota</taxon>
        <taxon>Metazoa</taxon>
        <taxon>Chordata</taxon>
        <taxon>Craniata</taxon>
        <taxon>Vertebrata</taxon>
        <taxon>Euteleostomi</taxon>
        <taxon>Mammalia</taxon>
        <taxon>Eutheria</taxon>
        <taxon>Euarchontoglires</taxon>
        <taxon>Glires</taxon>
        <taxon>Rodentia</taxon>
        <taxon>Myomorpha</taxon>
        <taxon>Muroidea</taxon>
        <taxon>Cricetidae</taxon>
        <taxon>Arvicolinae</taxon>
        <taxon>Microtus</taxon>
    </lineage>
</organism>
<dbReference type="Pfam" id="PF07175">
    <property type="entry name" value="Osteoregulin"/>
    <property type="match status" value="1"/>
</dbReference>
<keyword evidence="3" id="KW-1185">Reference proteome</keyword>
<dbReference type="InterPro" id="IPR009837">
    <property type="entry name" value="MEPE"/>
</dbReference>
<feature type="signal peptide" evidence="2">
    <location>
        <begin position="1"/>
        <end position="27"/>
    </location>
</feature>
<evidence type="ECO:0000256" key="2">
    <source>
        <dbReference type="SAM" id="SignalP"/>
    </source>
</evidence>